<gene>
    <name evidence="1" type="ORF">CCAM_LOCUS23723</name>
</gene>
<evidence type="ECO:0000313" key="2">
    <source>
        <dbReference type="Proteomes" id="UP000595140"/>
    </source>
</evidence>
<feature type="non-terminal residue" evidence="1">
    <location>
        <position position="105"/>
    </location>
</feature>
<evidence type="ECO:0000313" key="1">
    <source>
        <dbReference type="EMBL" id="VFQ81947.1"/>
    </source>
</evidence>
<dbReference type="EMBL" id="OOIL02002259">
    <property type="protein sequence ID" value="VFQ81947.1"/>
    <property type="molecule type" value="Genomic_DNA"/>
</dbReference>
<proteinExistence type="predicted"/>
<feature type="non-terminal residue" evidence="1">
    <location>
        <position position="1"/>
    </location>
</feature>
<protein>
    <submittedName>
        <fullName evidence="1">Uncharacterized protein</fullName>
    </submittedName>
</protein>
<keyword evidence="2" id="KW-1185">Reference proteome</keyword>
<reference evidence="1 2" key="1">
    <citation type="submission" date="2018-04" db="EMBL/GenBank/DDBJ databases">
        <authorList>
            <person name="Vogel A."/>
        </authorList>
    </citation>
    <scope>NUCLEOTIDE SEQUENCE [LARGE SCALE GENOMIC DNA]</scope>
</reference>
<name>A0A484M0B0_9ASTE</name>
<dbReference type="Proteomes" id="UP000595140">
    <property type="component" value="Unassembled WGS sequence"/>
</dbReference>
<sequence length="105" mass="11611">THGQGRYCRRTAFCHRRDSLGRMQCRDIHGPSRADNHAIDSTDPRNGRLFHNVCTNNGGVSTTQGRSGTLHGKGESVRTVISATDNALMPFLLNDECISPVYVRN</sequence>
<accession>A0A484M0B0</accession>
<organism evidence="1 2">
    <name type="scientific">Cuscuta campestris</name>
    <dbReference type="NCBI Taxonomy" id="132261"/>
    <lineage>
        <taxon>Eukaryota</taxon>
        <taxon>Viridiplantae</taxon>
        <taxon>Streptophyta</taxon>
        <taxon>Embryophyta</taxon>
        <taxon>Tracheophyta</taxon>
        <taxon>Spermatophyta</taxon>
        <taxon>Magnoliopsida</taxon>
        <taxon>eudicotyledons</taxon>
        <taxon>Gunneridae</taxon>
        <taxon>Pentapetalae</taxon>
        <taxon>asterids</taxon>
        <taxon>lamiids</taxon>
        <taxon>Solanales</taxon>
        <taxon>Convolvulaceae</taxon>
        <taxon>Cuscuteae</taxon>
        <taxon>Cuscuta</taxon>
        <taxon>Cuscuta subgen. Grammica</taxon>
        <taxon>Cuscuta sect. Cleistogrammica</taxon>
    </lineage>
</organism>
<dbReference type="AlphaFoldDB" id="A0A484M0B0"/>